<dbReference type="Proteomes" id="UP001268089">
    <property type="component" value="Unassembled WGS sequence"/>
</dbReference>
<dbReference type="PANTHER" id="PTHR47893">
    <property type="entry name" value="REGULATORY PROTEIN PCHR"/>
    <property type="match status" value="1"/>
</dbReference>
<dbReference type="InterPro" id="IPR053142">
    <property type="entry name" value="PchR_regulatory_protein"/>
</dbReference>
<evidence type="ECO:0000256" key="3">
    <source>
        <dbReference type="ARBA" id="ARBA00023163"/>
    </source>
</evidence>
<reference evidence="5 6" key="1">
    <citation type="submission" date="2023-07" db="EMBL/GenBank/DDBJ databases">
        <title>Sorghum-associated microbial communities from plants grown in Nebraska, USA.</title>
        <authorList>
            <person name="Schachtman D."/>
        </authorList>
    </citation>
    <scope>NUCLEOTIDE SEQUENCE [LARGE SCALE GENOMIC DNA]</scope>
    <source>
        <strain evidence="5 6">BE308</strain>
    </source>
</reference>
<dbReference type="Pfam" id="PF12833">
    <property type="entry name" value="HTH_18"/>
    <property type="match status" value="1"/>
</dbReference>
<evidence type="ECO:0000259" key="4">
    <source>
        <dbReference type="PROSITE" id="PS01124"/>
    </source>
</evidence>
<dbReference type="SMART" id="SM00342">
    <property type="entry name" value="HTH_ARAC"/>
    <property type="match status" value="1"/>
</dbReference>
<keyword evidence="1" id="KW-0805">Transcription regulation</keyword>
<evidence type="ECO:0000313" key="5">
    <source>
        <dbReference type="EMBL" id="MDR7307581.1"/>
    </source>
</evidence>
<dbReference type="InterPro" id="IPR018062">
    <property type="entry name" value="HTH_AraC-typ_CS"/>
</dbReference>
<dbReference type="PROSITE" id="PS00041">
    <property type="entry name" value="HTH_ARAC_FAMILY_1"/>
    <property type="match status" value="1"/>
</dbReference>
<accession>A0ABU1ZPV8</accession>
<keyword evidence="2" id="KW-0238">DNA-binding</keyword>
<gene>
    <name evidence="5" type="ORF">J2X15_002868</name>
</gene>
<dbReference type="SUPFAM" id="SSF46689">
    <property type="entry name" value="Homeodomain-like"/>
    <property type="match status" value="1"/>
</dbReference>
<evidence type="ECO:0000256" key="1">
    <source>
        <dbReference type="ARBA" id="ARBA00023015"/>
    </source>
</evidence>
<dbReference type="RefSeq" id="WP_310343952.1">
    <property type="nucleotide sequence ID" value="NZ_JAVDXO010000006.1"/>
</dbReference>
<dbReference type="PROSITE" id="PS01124">
    <property type="entry name" value="HTH_ARAC_FAMILY_2"/>
    <property type="match status" value="1"/>
</dbReference>
<dbReference type="EMBL" id="JAVDXO010000006">
    <property type="protein sequence ID" value="MDR7307581.1"/>
    <property type="molecule type" value="Genomic_DNA"/>
</dbReference>
<feature type="domain" description="HTH araC/xylS-type" evidence="4">
    <location>
        <begin position="226"/>
        <end position="323"/>
    </location>
</feature>
<dbReference type="InterPro" id="IPR009057">
    <property type="entry name" value="Homeodomain-like_sf"/>
</dbReference>
<keyword evidence="3" id="KW-0804">Transcription</keyword>
<organism evidence="5 6">
    <name type="scientific">Rhodoferax saidenbachensis</name>
    <dbReference type="NCBI Taxonomy" id="1484693"/>
    <lineage>
        <taxon>Bacteria</taxon>
        <taxon>Pseudomonadati</taxon>
        <taxon>Pseudomonadota</taxon>
        <taxon>Betaproteobacteria</taxon>
        <taxon>Burkholderiales</taxon>
        <taxon>Comamonadaceae</taxon>
        <taxon>Rhodoferax</taxon>
    </lineage>
</organism>
<sequence length="329" mass="35420">MSQHPISAIAALASPLAAVPHGFANAVFSDVDEQAAALTGWNQSYLQLSGGGFHGAIQRVDLGSARLFMEGLGSTVYQTGYLQPGVLALGVPLRCDGSSVFCGTASHRDALHVFSGRSGFEFRTGSDHVMMGIELEPELANTLYPWGNGALRGQESGLLSTDQLALDSLRQVMLMLFETAHTTPALFELPALRAGMVDTLVEKVTALNIAASPSEAPHDVHWHLVQQTRGLVQSQLQQPPTVGELCTHLGVSRRTLQNAFQRILGISPLAYLRAIRLGAVRQALKTAPSVTDAATDLGFWHFGHFAKDYQAMFGELPSQTHKRYAPPLQ</sequence>
<dbReference type="Gene3D" id="1.10.10.60">
    <property type="entry name" value="Homeodomain-like"/>
    <property type="match status" value="1"/>
</dbReference>
<evidence type="ECO:0000256" key="2">
    <source>
        <dbReference type="ARBA" id="ARBA00023125"/>
    </source>
</evidence>
<name>A0ABU1ZPV8_9BURK</name>
<dbReference type="InterPro" id="IPR018060">
    <property type="entry name" value="HTH_AraC"/>
</dbReference>
<comment type="caution">
    <text evidence="5">The sequence shown here is derived from an EMBL/GenBank/DDBJ whole genome shotgun (WGS) entry which is preliminary data.</text>
</comment>
<proteinExistence type="predicted"/>
<dbReference type="PANTHER" id="PTHR47893:SF1">
    <property type="entry name" value="REGULATORY PROTEIN PCHR"/>
    <property type="match status" value="1"/>
</dbReference>
<evidence type="ECO:0000313" key="6">
    <source>
        <dbReference type="Proteomes" id="UP001268089"/>
    </source>
</evidence>
<keyword evidence="6" id="KW-1185">Reference proteome</keyword>
<protein>
    <submittedName>
        <fullName evidence="5">AraC family ethanolamine operon transcriptional activator</fullName>
    </submittedName>
</protein>